<evidence type="ECO:0000313" key="2">
    <source>
        <dbReference type="EMBL" id="CCA14878.1"/>
    </source>
</evidence>
<proteinExistence type="predicted"/>
<evidence type="ECO:0000256" key="1">
    <source>
        <dbReference type="SAM" id="MobiDB-lite"/>
    </source>
</evidence>
<dbReference type="EMBL" id="FR824052">
    <property type="protein sequence ID" value="CCA14878.1"/>
    <property type="molecule type" value="Genomic_DNA"/>
</dbReference>
<organism evidence="2">
    <name type="scientific">Albugo laibachii Nc14</name>
    <dbReference type="NCBI Taxonomy" id="890382"/>
    <lineage>
        <taxon>Eukaryota</taxon>
        <taxon>Sar</taxon>
        <taxon>Stramenopiles</taxon>
        <taxon>Oomycota</taxon>
        <taxon>Peronosporomycetes</taxon>
        <taxon>Albuginales</taxon>
        <taxon>Albuginaceae</taxon>
        <taxon>Albugo</taxon>
    </lineage>
</organism>
<gene>
    <name evidence="2" type="primary">AlNc14C7G918</name>
    <name evidence="2" type="ORF">ALNC14_010210</name>
</gene>
<reference evidence="2" key="2">
    <citation type="submission" date="2011-02" db="EMBL/GenBank/DDBJ databases">
        <authorList>
            <person name="MacLean D."/>
        </authorList>
    </citation>
    <scope>NUCLEOTIDE SEQUENCE</scope>
</reference>
<sequence>MIYLESAQHNSNESIIRLYTKTLVLWEYLKDECRLYIDHTVKKADSASFQWEKQNRTETTSHHTKSKNNGSGKPTDGDNYVPEHTRDDMSTQL</sequence>
<feature type="compositionally biased region" description="Basic and acidic residues" evidence="1">
    <location>
        <begin position="81"/>
        <end position="93"/>
    </location>
</feature>
<reference evidence="2" key="1">
    <citation type="journal article" date="2011" name="PLoS Biol.">
        <title>Gene gain and loss during evolution of obligate parasitism in the white rust pathogen of Arabidopsis thaliana.</title>
        <authorList>
            <person name="Kemen E."/>
            <person name="Gardiner A."/>
            <person name="Schultz-Larsen T."/>
            <person name="Kemen A.C."/>
            <person name="Balmuth A.L."/>
            <person name="Robert-Seilaniantz A."/>
            <person name="Bailey K."/>
            <person name="Holub E."/>
            <person name="Studholme D.J."/>
            <person name="Maclean D."/>
            <person name="Jones J.D."/>
        </authorList>
    </citation>
    <scope>NUCLEOTIDE SEQUENCE</scope>
</reference>
<protein>
    <submittedName>
        <fullName evidence="2">AlNc14C7G918 protein</fullName>
    </submittedName>
</protein>
<feature type="region of interest" description="Disordered" evidence="1">
    <location>
        <begin position="45"/>
        <end position="93"/>
    </location>
</feature>
<dbReference type="HOGENOM" id="CLU_2404101_0_0_1"/>
<accession>F0W1E9</accession>
<dbReference type="AlphaFoldDB" id="F0W1E9"/>
<name>F0W1E9_9STRA</name>